<sequence length="51" mass="5766">MEIEEKKKNEENKTVRDTIYGRIDVSVKTMDKVIIGLMIVLASSIILGVIM</sequence>
<keyword evidence="1" id="KW-1133">Transmembrane helix</keyword>
<keyword evidence="1" id="KW-0472">Membrane</keyword>
<organism evidence="2 3">
    <name type="scientific">Clostridium disporicum</name>
    <dbReference type="NCBI Taxonomy" id="84024"/>
    <lineage>
        <taxon>Bacteria</taxon>
        <taxon>Bacillati</taxon>
        <taxon>Bacillota</taxon>
        <taxon>Clostridia</taxon>
        <taxon>Eubacteriales</taxon>
        <taxon>Clostridiaceae</taxon>
        <taxon>Clostridium</taxon>
    </lineage>
</organism>
<keyword evidence="1" id="KW-0812">Transmembrane</keyword>
<feature type="transmembrane region" description="Helical" evidence="1">
    <location>
        <begin position="33"/>
        <end position="50"/>
    </location>
</feature>
<evidence type="ECO:0000313" key="3">
    <source>
        <dbReference type="Proteomes" id="UP000095594"/>
    </source>
</evidence>
<dbReference type="AlphaFoldDB" id="A0A174JPQ4"/>
<accession>A0A174JPQ4</accession>
<reference evidence="2 3" key="1">
    <citation type="submission" date="2015-09" db="EMBL/GenBank/DDBJ databases">
        <authorList>
            <consortium name="Pathogen Informatics"/>
        </authorList>
    </citation>
    <scope>NUCLEOTIDE SEQUENCE [LARGE SCALE GENOMIC DNA]</scope>
    <source>
        <strain evidence="2 3">2789STDY5834856</strain>
    </source>
</reference>
<gene>
    <name evidence="2" type="ORF">ERS852471_02757</name>
</gene>
<dbReference type="EMBL" id="CYZX01000022">
    <property type="protein sequence ID" value="CUO99029.1"/>
    <property type="molecule type" value="Genomic_DNA"/>
</dbReference>
<evidence type="ECO:0000256" key="1">
    <source>
        <dbReference type="SAM" id="Phobius"/>
    </source>
</evidence>
<dbReference type="Proteomes" id="UP000095594">
    <property type="component" value="Unassembled WGS sequence"/>
</dbReference>
<name>A0A174JPQ4_9CLOT</name>
<dbReference type="RefSeq" id="WP_172675773.1">
    <property type="nucleotide sequence ID" value="NZ_CABIXQ010000022.1"/>
</dbReference>
<evidence type="ECO:0000313" key="2">
    <source>
        <dbReference type="EMBL" id="CUO99029.1"/>
    </source>
</evidence>
<proteinExistence type="predicted"/>
<protein>
    <submittedName>
        <fullName evidence="2">Uncharacterized protein</fullName>
    </submittedName>
</protein>